<evidence type="ECO:0000256" key="5">
    <source>
        <dbReference type="ARBA" id="ARBA00023014"/>
    </source>
</evidence>
<proteinExistence type="predicted"/>
<protein>
    <submittedName>
        <fullName evidence="6">Radical SAM protein</fullName>
    </submittedName>
</protein>
<dbReference type="Proteomes" id="UP000830055">
    <property type="component" value="Chromosome"/>
</dbReference>
<dbReference type="InterPro" id="IPR040085">
    <property type="entry name" value="MJ0674-like"/>
</dbReference>
<dbReference type="PIRSF" id="PIRSF004869">
    <property type="entry name" value="PflX_prd"/>
    <property type="match status" value="1"/>
</dbReference>
<dbReference type="PANTHER" id="PTHR43075">
    <property type="entry name" value="FORMATE LYASE ACTIVATING ENZYME, PUTATIVE (AFU_ORTHOLOGUE AFUA_2G15630)-RELATED"/>
    <property type="match status" value="1"/>
</dbReference>
<accession>A0ABM7WAR0</accession>
<evidence type="ECO:0000313" key="7">
    <source>
        <dbReference type="Proteomes" id="UP000830055"/>
    </source>
</evidence>
<dbReference type="SFLD" id="SFLDS00029">
    <property type="entry name" value="Radical_SAM"/>
    <property type="match status" value="1"/>
</dbReference>
<evidence type="ECO:0000313" key="6">
    <source>
        <dbReference type="EMBL" id="BDD88070.1"/>
    </source>
</evidence>
<dbReference type="InterPro" id="IPR058240">
    <property type="entry name" value="rSAM_sf"/>
</dbReference>
<sequence>MLGHCGLCPRRCRVNRLINQTGFCATGRFARIASYGPHFGEEQPLVGRHGSGTIFIASCNLRCCFCQNYEISHTPNSYPEVDAAGLAAFMIDLQNQGCHNINLVTPSHVLPQIIEALPIALQEGLRVPLVYNCSGYESPEALALLDGIVDIYLVDFKFWDAGRATTYLNAPDYPEVARQALTIMHHQVGDLMIDNTGLAVSGLLVRHLLMPDSLEETAAIVKFIADRISPATYCTIMDQYRPCGQAASYPELRQPITAEQYQQALELAAAAGLSRIDRRDLGMLLRRLGII</sequence>
<keyword evidence="3" id="KW-0479">Metal-binding</keyword>
<dbReference type="InterPro" id="IPR016431">
    <property type="entry name" value="Pyrv-formate_lyase-activ_prd"/>
</dbReference>
<keyword evidence="5" id="KW-0411">Iron-sulfur</keyword>
<keyword evidence="2" id="KW-0949">S-adenosyl-L-methionine</keyword>
<evidence type="ECO:0000256" key="4">
    <source>
        <dbReference type="ARBA" id="ARBA00023004"/>
    </source>
</evidence>
<dbReference type="InterPro" id="IPR007197">
    <property type="entry name" value="rSAM"/>
</dbReference>
<reference evidence="6 7" key="1">
    <citation type="submission" date="2022-01" db="EMBL/GenBank/DDBJ databases">
        <title>Desulfofustis limnae sp. nov., a novel mesophilic sulfate-reducing bacterium isolated from marsh soil.</title>
        <authorList>
            <person name="Watanabe M."/>
            <person name="Takahashi A."/>
            <person name="Kojima H."/>
            <person name="Fukui M."/>
        </authorList>
    </citation>
    <scope>NUCLEOTIDE SEQUENCE [LARGE SCALE GENOMIC DNA]</scope>
    <source>
        <strain evidence="6 7">PPLL</strain>
    </source>
</reference>
<keyword evidence="4" id="KW-0408">Iron</keyword>
<dbReference type="EMBL" id="AP025516">
    <property type="protein sequence ID" value="BDD88070.1"/>
    <property type="molecule type" value="Genomic_DNA"/>
</dbReference>
<gene>
    <name evidence="6" type="ORF">DPPLL_24350</name>
</gene>
<dbReference type="SFLD" id="SFLDG01099">
    <property type="entry name" value="Uncharacterised_Radical_SAM_Su"/>
    <property type="match status" value="1"/>
</dbReference>
<comment type="cofactor">
    <cofactor evidence="1">
        <name>[4Fe-4S] cluster</name>
        <dbReference type="ChEBI" id="CHEBI:49883"/>
    </cofactor>
</comment>
<dbReference type="InterPro" id="IPR013785">
    <property type="entry name" value="Aldolase_TIM"/>
</dbReference>
<organism evidence="6 7">
    <name type="scientific">Desulfofustis limnaeus</name>
    <dbReference type="NCBI Taxonomy" id="2740163"/>
    <lineage>
        <taxon>Bacteria</taxon>
        <taxon>Pseudomonadati</taxon>
        <taxon>Thermodesulfobacteriota</taxon>
        <taxon>Desulfobulbia</taxon>
        <taxon>Desulfobulbales</taxon>
        <taxon>Desulfocapsaceae</taxon>
        <taxon>Desulfofustis</taxon>
    </lineage>
</organism>
<evidence type="ECO:0000256" key="3">
    <source>
        <dbReference type="ARBA" id="ARBA00022723"/>
    </source>
</evidence>
<evidence type="ECO:0000256" key="1">
    <source>
        <dbReference type="ARBA" id="ARBA00001966"/>
    </source>
</evidence>
<dbReference type="PANTHER" id="PTHR43075:SF1">
    <property type="entry name" value="FORMATE LYASE ACTIVATING ENZYME, PUTATIVE (AFU_ORTHOLOGUE AFUA_2G15630)-RELATED"/>
    <property type="match status" value="1"/>
</dbReference>
<name>A0ABM7WAR0_9BACT</name>
<dbReference type="Gene3D" id="3.20.20.70">
    <property type="entry name" value="Aldolase class I"/>
    <property type="match status" value="1"/>
</dbReference>
<evidence type="ECO:0000256" key="2">
    <source>
        <dbReference type="ARBA" id="ARBA00022691"/>
    </source>
</evidence>
<dbReference type="SUPFAM" id="SSF102114">
    <property type="entry name" value="Radical SAM enzymes"/>
    <property type="match status" value="1"/>
</dbReference>
<keyword evidence="7" id="KW-1185">Reference proteome</keyword>